<dbReference type="InterPro" id="IPR040837">
    <property type="entry name" value="Bact_RF_family7"/>
</dbReference>
<proteinExistence type="predicted"/>
<dbReference type="EMBL" id="NRQW01000462">
    <property type="protein sequence ID" value="PLZ86455.1"/>
    <property type="molecule type" value="Genomic_DNA"/>
</dbReference>
<dbReference type="Proteomes" id="UP000235036">
    <property type="component" value="Unassembled WGS sequence"/>
</dbReference>
<reference evidence="2 3" key="1">
    <citation type="submission" date="2017-08" db="EMBL/GenBank/DDBJ databases">
        <title>Genomes of Fischerella (Mastigocladus) sp. strains.</title>
        <authorList>
            <person name="Miller S.R."/>
        </authorList>
    </citation>
    <scope>NUCLEOTIDE SEQUENCE [LARGE SCALE GENOMIC DNA]</scope>
    <source>
        <strain evidence="2 3">CCMEE 5323</strain>
    </source>
</reference>
<dbReference type="Pfam" id="PF18849">
    <property type="entry name" value="baeRF_family7"/>
    <property type="match status" value="1"/>
</dbReference>
<keyword evidence="3" id="KW-1185">Reference proteome</keyword>
<evidence type="ECO:0000256" key="1">
    <source>
        <dbReference type="SAM" id="MobiDB-lite"/>
    </source>
</evidence>
<dbReference type="RefSeq" id="WP_016869705.1">
    <property type="nucleotide sequence ID" value="NZ_CAWNVR010000582.1"/>
</dbReference>
<organism evidence="2 3">
    <name type="scientific">Fischerella muscicola CCMEE 5323</name>
    <dbReference type="NCBI Taxonomy" id="2019572"/>
    <lineage>
        <taxon>Bacteria</taxon>
        <taxon>Bacillati</taxon>
        <taxon>Cyanobacteriota</taxon>
        <taxon>Cyanophyceae</taxon>
        <taxon>Nostocales</taxon>
        <taxon>Hapalosiphonaceae</taxon>
        <taxon>Fischerella</taxon>
    </lineage>
</organism>
<evidence type="ECO:0000313" key="3">
    <source>
        <dbReference type="Proteomes" id="UP000235036"/>
    </source>
</evidence>
<accession>A0A2N6JZ18</accession>
<gene>
    <name evidence="2" type="ORF">CEN44_20020</name>
</gene>
<feature type="region of interest" description="Disordered" evidence="1">
    <location>
        <begin position="172"/>
        <end position="202"/>
    </location>
</feature>
<name>A0A2N6JZ18_FISMU</name>
<dbReference type="AlphaFoldDB" id="A0A2N6JZ18"/>
<protein>
    <submittedName>
        <fullName evidence="2">Uncharacterized protein</fullName>
    </submittedName>
</protein>
<comment type="caution">
    <text evidence="2">The sequence shown here is derived from an EMBL/GenBank/DDBJ whole genome shotgun (WGS) entry which is preliminary data.</text>
</comment>
<evidence type="ECO:0000313" key="2">
    <source>
        <dbReference type="EMBL" id="PLZ86455.1"/>
    </source>
</evidence>
<sequence>MKPLSIDEIKTLVENAQSPCVSLYMPTQKAGPETRQNPIRFKNLIREAGERLTEMGMDETKAIEFLQPAKELDTNEFWQHQDVGLAIFISPSVFHYYQLPMEFQELVVVGNQFHLKPLLHLVNNDGRFFVLALSQDNVRFFEGTHYNIQEVEVENMPKSLDEALLYDETAKEGQRRMGTSKGGTANPFSQPGEFHGQGSPDRDEHQKDILQFFHAIDDALHEKLRDEKAPLLLAGVEYLFAIYREANSYKHLLEEGIHANVDIIKPEELHEQAWQIVEPIYTQSHKAIIELYQQIAGEGTGRASSDLKEIIPAAYYQRVDYLLVPVGQQVWGSFDPETMAVNLHSEPQPDDQDVLDFAAIHTLLNGGAVYTVDPGELPDGIPAAAIFRY</sequence>